<dbReference type="GO" id="GO:0006631">
    <property type="term" value="P:fatty acid metabolic process"/>
    <property type="evidence" value="ECO:0007669"/>
    <property type="project" value="TreeGrafter"/>
</dbReference>
<sequence length="332" mass="37489">MRKKRFRNLKIFLREDNELIQQTSGSTGKPKKIKISRDRLIASAKMTGDFLGYDQKSRESFLCIPASFIGGKMVLIRALVFDLPIIAEEPSGNPFKGNKKIGITSVTPYQMKNIIENGDIGGINKDSIILIGGGAISYELGKKLSGLPGSIFHTYAMTETVSNIALRKVNRHEKADFFTTLPGISIKSEERKLLVRGKVTSDQWLDTNDIVEIIDEDKFRWLGRADNVINSGGIKINLDDLKTKIEDYLNKKNINNDIALLKVYDDSFGESFVIFIEANQKLASKLAINEMLKLFVKVKPKKIIYVSKIPKTNTDKTDYKLLKEEYEKITDK</sequence>
<dbReference type="PANTHER" id="PTHR43201:SF32">
    <property type="entry name" value="2-SUCCINYLBENZOATE--COA LIGASE, CHLOROPLASTIC_PEROXISOMAL"/>
    <property type="match status" value="1"/>
</dbReference>
<protein>
    <recommendedName>
        <fullName evidence="1">AMP-dependent synthetase/ligase domain-containing protein</fullName>
    </recommendedName>
</protein>
<dbReference type="InterPro" id="IPR045851">
    <property type="entry name" value="AMP-bd_C_sf"/>
</dbReference>
<proteinExistence type="predicted"/>
<dbReference type="PROSITE" id="PS00455">
    <property type="entry name" value="AMP_BINDING"/>
    <property type="match status" value="1"/>
</dbReference>
<reference evidence="2 3" key="1">
    <citation type="submission" date="2018-04" db="EMBL/GenBank/DDBJ databases">
        <title>Complete genome uncultured novel isolate.</title>
        <authorList>
            <person name="Merlino G."/>
        </authorList>
    </citation>
    <scope>NUCLEOTIDE SEQUENCE [LARGE SCALE GENOMIC DNA]</scope>
    <source>
        <strain evidence="3">R1DC9</strain>
    </source>
</reference>
<dbReference type="Pfam" id="PF00501">
    <property type="entry name" value="AMP-binding"/>
    <property type="match status" value="1"/>
</dbReference>
<accession>A0A4D7JUW8</accession>
<dbReference type="InterPro" id="IPR042099">
    <property type="entry name" value="ANL_N_sf"/>
</dbReference>
<dbReference type="InterPro" id="IPR020845">
    <property type="entry name" value="AMP-binding_CS"/>
</dbReference>
<evidence type="ECO:0000259" key="1">
    <source>
        <dbReference type="Pfam" id="PF00501"/>
    </source>
</evidence>
<dbReference type="GO" id="GO:0031956">
    <property type="term" value="F:medium-chain fatty acid-CoA ligase activity"/>
    <property type="evidence" value="ECO:0007669"/>
    <property type="project" value="TreeGrafter"/>
</dbReference>
<organism evidence="2 3">
    <name type="scientific">Mangrovivirga cuniculi</name>
    <dbReference type="NCBI Taxonomy" id="2715131"/>
    <lineage>
        <taxon>Bacteria</taxon>
        <taxon>Pseudomonadati</taxon>
        <taxon>Bacteroidota</taxon>
        <taxon>Cytophagia</taxon>
        <taxon>Cytophagales</taxon>
        <taxon>Mangrovivirgaceae</taxon>
        <taxon>Mangrovivirga</taxon>
    </lineage>
</organism>
<dbReference type="Gene3D" id="3.40.50.12780">
    <property type="entry name" value="N-terminal domain of ligase-like"/>
    <property type="match status" value="1"/>
</dbReference>
<gene>
    <name evidence="2" type="ORF">DCC35_15125</name>
</gene>
<feature type="domain" description="AMP-dependent synthetase/ligase" evidence="1">
    <location>
        <begin position="16"/>
        <end position="171"/>
    </location>
</feature>
<dbReference type="KEGG" id="fpf:DCC35_15125"/>
<keyword evidence="3" id="KW-1185">Reference proteome</keyword>
<dbReference type="Gene3D" id="3.30.300.30">
    <property type="match status" value="1"/>
</dbReference>
<dbReference type="OrthoDB" id="8870348at2"/>
<dbReference type="InterPro" id="IPR000873">
    <property type="entry name" value="AMP-dep_synth/lig_dom"/>
</dbReference>
<name>A0A4D7JUW8_9BACT</name>
<evidence type="ECO:0000313" key="2">
    <source>
        <dbReference type="EMBL" id="QCK15976.1"/>
    </source>
</evidence>
<dbReference type="PANTHER" id="PTHR43201">
    <property type="entry name" value="ACYL-COA SYNTHETASE"/>
    <property type="match status" value="1"/>
</dbReference>
<dbReference type="SUPFAM" id="SSF56801">
    <property type="entry name" value="Acetyl-CoA synthetase-like"/>
    <property type="match status" value="1"/>
</dbReference>
<dbReference type="Proteomes" id="UP000298616">
    <property type="component" value="Chromosome"/>
</dbReference>
<evidence type="ECO:0000313" key="3">
    <source>
        <dbReference type="Proteomes" id="UP000298616"/>
    </source>
</evidence>
<dbReference type="EMBL" id="CP028923">
    <property type="protein sequence ID" value="QCK15976.1"/>
    <property type="molecule type" value="Genomic_DNA"/>
</dbReference>
<dbReference type="AlphaFoldDB" id="A0A4D7JUW8"/>